<dbReference type="Proteomes" id="UP000789366">
    <property type="component" value="Unassembled WGS sequence"/>
</dbReference>
<organism evidence="1 2">
    <name type="scientific">Cetraspora pellucida</name>
    <dbReference type="NCBI Taxonomy" id="1433469"/>
    <lineage>
        <taxon>Eukaryota</taxon>
        <taxon>Fungi</taxon>
        <taxon>Fungi incertae sedis</taxon>
        <taxon>Mucoromycota</taxon>
        <taxon>Glomeromycotina</taxon>
        <taxon>Glomeromycetes</taxon>
        <taxon>Diversisporales</taxon>
        <taxon>Gigasporaceae</taxon>
        <taxon>Cetraspora</taxon>
    </lineage>
</organism>
<reference evidence="1" key="1">
    <citation type="submission" date="2021-06" db="EMBL/GenBank/DDBJ databases">
        <authorList>
            <person name="Kallberg Y."/>
            <person name="Tangrot J."/>
            <person name="Rosling A."/>
        </authorList>
    </citation>
    <scope>NUCLEOTIDE SEQUENCE</scope>
    <source>
        <strain evidence="1">28 12/20/2015</strain>
    </source>
</reference>
<sequence>VQLYLTIRQFLSSNLPETYALHKVKTVDFQDQLGREFTKLVGVAKYCTKRGMKLTSGTHLLSQYSRSFFTPSYQLAVIPWR</sequence>
<proteinExistence type="predicted"/>
<comment type="caution">
    <text evidence="1">The sequence shown here is derived from an EMBL/GenBank/DDBJ whole genome shotgun (WGS) entry which is preliminary data.</text>
</comment>
<evidence type="ECO:0000313" key="1">
    <source>
        <dbReference type="EMBL" id="CAG8753783.1"/>
    </source>
</evidence>
<accession>A0ACA9QJX4</accession>
<gene>
    <name evidence="1" type="ORF">SPELUC_LOCUS14662</name>
</gene>
<protein>
    <submittedName>
        <fullName evidence="1">1157_t:CDS:1</fullName>
    </submittedName>
</protein>
<keyword evidence="2" id="KW-1185">Reference proteome</keyword>
<feature type="non-terminal residue" evidence="1">
    <location>
        <position position="1"/>
    </location>
</feature>
<evidence type="ECO:0000313" key="2">
    <source>
        <dbReference type="Proteomes" id="UP000789366"/>
    </source>
</evidence>
<dbReference type="EMBL" id="CAJVPW010044321">
    <property type="protein sequence ID" value="CAG8753783.1"/>
    <property type="molecule type" value="Genomic_DNA"/>
</dbReference>
<name>A0ACA9QJX4_9GLOM</name>